<keyword evidence="1" id="KW-1133">Transmembrane helix</keyword>
<evidence type="ECO:0000256" key="1">
    <source>
        <dbReference type="SAM" id="Phobius"/>
    </source>
</evidence>
<dbReference type="Proteomes" id="UP000501812">
    <property type="component" value="Chromosome"/>
</dbReference>
<feature type="transmembrane region" description="Helical" evidence="1">
    <location>
        <begin position="6"/>
        <end position="25"/>
    </location>
</feature>
<dbReference type="AlphaFoldDB" id="A0A858REV8"/>
<reference evidence="2 3" key="1">
    <citation type="submission" date="2020-04" db="EMBL/GenBank/DDBJ databases">
        <title>Luteolibacter sp. G-1-1-1 isolated from soil.</title>
        <authorList>
            <person name="Dahal R.H."/>
        </authorList>
    </citation>
    <scope>NUCLEOTIDE SEQUENCE [LARGE SCALE GENOMIC DNA]</scope>
    <source>
        <strain evidence="2 3">G-1-1-1</strain>
    </source>
</reference>
<accession>A0A858REV8</accession>
<protein>
    <submittedName>
        <fullName evidence="2">Uncharacterized protein</fullName>
    </submittedName>
</protein>
<proteinExistence type="predicted"/>
<keyword evidence="3" id="KW-1185">Reference proteome</keyword>
<organism evidence="2 3">
    <name type="scientific">Luteolibacter luteus</name>
    <dbReference type="NCBI Taxonomy" id="2728835"/>
    <lineage>
        <taxon>Bacteria</taxon>
        <taxon>Pseudomonadati</taxon>
        <taxon>Verrucomicrobiota</taxon>
        <taxon>Verrucomicrobiia</taxon>
        <taxon>Verrucomicrobiales</taxon>
        <taxon>Verrucomicrobiaceae</taxon>
        <taxon>Luteolibacter</taxon>
    </lineage>
</organism>
<keyword evidence="1" id="KW-0812">Transmembrane</keyword>
<dbReference type="RefSeq" id="WP_169452914.1">
    <property type="nucleotide sequence ID" value="NZ_CP051774.1"/>
</dbReference>
<sequence length="231" mass="25872">MDQRTATTLRLTIWGIILFFAFIYGSKHYKKFARKEKLVEEMRTIISDATFYRNLDAKSAHATFLKAIGMIDEANTLGMAPTVYFDQVFKHDDDLKTQLGREYEDLPARERLARETLMRGYQHALQFSMLDEPEKRALLAKGELPEGDPKATIANVIDPTVSPGMEKIVPNLELRPVKAAGAPPTDLDVAAAKSLASELSAANVIEYEAEKRIVDHYLKNAAGKKAKEEAE</sequence>
<dbReference type="KEGG" id="luo:HHL09_02490"/>
<keyword evidence="1" id="KW-0472">Membrane</keyword>
<dbReference type="EMBL" id="CP051774">
    <property type="protein sequence ID" value="QJE94693.1"/>
    <property type="molecule type" value="Genomic_DNA"/>
</dbReference>
<gene>
    <name evidence="2" type="ORF">HHL09_02490</name>
</gene>
<evidence type="ECO:0000313" key="2">
    <source>
        <dbReference type="EMBL" id="QJE94693.1"/>
    </source>
</evidence>
<evidence type="ECO:0000313" key="3">
    <source>
        <dbReference type="Proteomes" id="UP000501812"/>
    </source>
</evidence>
<name>A0A858REV8_9BACT</name>